<name>A0ABT6H3G2_9BACI</name>
<reference evidence="1 2" key="1">
    <citation type="submission" date="2023-04" db="EMBL/GenBank/DDBJ databases">
        <title>Ectobacillus antri isolated from activated sludge.</title>
        <authorList>
            <person name="Yan P."/>
            <person name="Liu X."/>
        </authorList>
    </citation>
    <scope>NUCLEOTIDE SEQUENCE [LARGE SCALE GENOMIC DNA]</scope>
    <source>
        <strain evidence="1 2">C18H</strain>
    </source>
</reference>
<evidence type="ECO:0000313" key="2">
    <source>
        <dbReference type="Proteomes" id="UP001218246"/>
    </source>
</evidence>
<accession>A0ABT6H3G2</accession>
<protein>
    <submittedName>
        <fullName evidence="1">Uncharacterized protein</fullName>
    </submittedName>
</protein>
<dbReference type="Proteomes" id="UP001218246">
    <property type="component" value="Unassembled WGS sequence"/>
</dbReference>
<keyword evidence="2" id="KW-1185">Reference proteome</keyword>
<comment type="caution">
    <text evidence="1">The sequence shown here is derived from an EMBL/GenBank/DDBJ whole genome shotgun (WGS) entry which is preliminary data.</text>
</comment>
<dbReference type="RefSeq" id="WP_247084809.1">
    <property type="nucleotide sequence ID" value="NZ_JARRRY010000001.1"/>
</dbReference>
<gene>
    <name evidence="1" type="ORF">P6P90_03070</name>
</gene>
<proteinExistence type="predicted"/>
<organism evidence="1 2">
    <name type="scientific">Ectobacillus antri</name>
    <dbReference type="NCBI Taxonomy" id="2486280"/>
    <lineage>
        <taxon>Bacteria</taxon>
        <taxon>Bacillati</taxon>
        <taxon>Bacillota</taxon>
        <taxon>Bacilli</taxon>
        <taxon>Bacillales</taxon>
        <taxon>Bacillaceae</taxon>
        <taxon>Ectobacillus</taxon>
    </lineage>
</organism>
<evidence type="ECO:0000313" key="1">
    <source>
        <dbReference type="EMBL" id="MDG5752981.1"/>
    </source>
</evidence>
<sequence>MNIREKVFFKDINKVLSKADRFLGENRISGGGFHPKRQVYVYLTVSEDGKCIRNLIVDAETKRPIAKSEPLKKQ</sequence>
<dbReference type="EMBL" id="JARULN010000001">
    <property type="protein sequence ID" value="MDG5752981.1"/>
    <property type="molecule type" value="Genomic_DNA"/>
</dbReference>